<keyword evidence="1" id="KW-1133">Transmembrane helix</keyword>
<organism evidence="3 4">
    <name type="scientific">Punica granatum</name>
    <name type="common">Pomegranate</name>
    <dbReference type="NCBI Taxonomy" id="22663"/>
    <lineage>
        <taxon>Eukaryota</taxon>
        <taxon>Viridiplantae</taxon>
        <taxon>Streptophyta</taxon>
        <taxon>Embryophyta</taxon>
        <taxon>Tracheophyta</taxon>
        <taxon>Spermatophyta</taxon>
        <taxon>Magnoliopsida</taxon>
        <taxon>eudicotyledons</taxon>
        <taxon>Gunneridae</taxon>
        <taxon>Pentapetalae</taxon>
        <taxon>rosids</taxon>
        <taxon>malvids</taxon>
        <taxon>Myrtales</taxon>
        <taxon>Lythraceae</taxon>
        <taxon>Punica</taxon>
    </lineage>
</organism>
<dbReference type="InterPro" id="IPR024752">
    <property type="entry name" value="Myb/SANT-like_dom"/>
</dbReference>
<evidence type="ECO:0000313" key="3">
    <source>
        <dbReference type="EMBL" id="OWM86042.1"/>
    </source>
</evidence>
<comment type="caution">
    <text evidence="3">The sequence shown here is derived from an EMBL/GenBank/DDBJ whole genome shotgun (WGS) entry which is preliminary data.</text>
</comment>
<reference evidence="4" key="1">
    <citation type="journal article" date="2017" name="Plant J.">
        <title>The pomegranate (Punica granatum L.) genome and the genomics of punicalagin biosynthesis.</title>
        <authorList>
            <person name="Qin G."/>
            <person name="Xu C."/>
            <person name="Ming R."/>
            <person name="Tang H."/>
            <person name="Guyot R."/>
            <person name="Kramer E.M."/>
            <person name="Hu Y."/>
            <person name="Yi X."/>
            <person name="Qi Y."/>
            <person name="Xu X."/>
            <person name="Gao Z."/>
            <person name="Pan H."/>
            <person name="Jian J."/>
            <person name="Tian Y."/>
            <person name="Yue Z."/>
            <person name="Xu Y."/>
        </authorList>
    </citation>
    <scope>NUCLEOTIDE SEQUENCE [LARGE SCALE GENOMIC DNA]</scope>
    <source>
        <strain evidence="4">cv. Dabenzi</strain>
    </source>
</reference>
<dbReference type="InterPro" id="IPR045026">
    <property type="entry name" value="LIMYB"/>
</dbReference>
<dbReference type="PANTHER" id="PTHR47584:SF14">
    <property type="entry name" value="L10-INTERACTING MYB DOMAIN-CONTAINING PROTEIN-LIKE"/>
    <property type="match status" value="1"/>
</dbReference>
<keyword evidence="1" id="KW-0472">Membrane</keyword>
<sequence length="400" mass="45430">MGRGTMRSVDSSRGRIELQVGVFQVETEQAPLPTFFSPCDRTPAPFFFLLYSTSLKIFFANLSVICLLVVVLCERVKPLALPLKHSVGSASESKRTNFVVPLPVLTLLKRRLSSLATSTSMLKDVLLYSMRPCWKEMAPEGDGILEWTDALESAFINILLNKFTRTHTTSWKGKDWEQMNKELEEQFPGTTLGTKKLQQKLRRLRIQYTQFTELTAHTGVGWDETTNTVKASADVWDKFIKSPGTYARMEEEFLAAATSHGKEPINLEEGSGNSDDPVHEVTEPVITASRHQVRIRSSNADSRLQECLDMLKCNMSRREKERICTPSTSKRSKFVTSPEKPEKNNIKEVMAVLNKLRPELSIEEYLVASDSLSKDEQTRRLFMCFVDDSRLPWVRRLVGP</sequence>
<evidence type="ECO:0000259" key="2">
    <source>
        <dbReference type="Pfam" id="PF12776"/>
    </source>
</evidence>
<evidence type="ECO:0000256" key="1">
    <source>
        <dbReference type="SAM" id="Phobius"/>
    </source>
</evidence>
<gene>
    <name evidence="3" type="ORF">CDL15_Pgr027268</name>
</gene>
<protein>
    <recommendedName>
        <fullName evidence="2">Myb/SANT-like domain-containing protein</fullName>
    </recommendedName>
</protein>
<keyword evidence="1" id="KW-0812">Transmembrane</keyword>
<evidence type="ECO:0000313" key="4">
    <source>
        <dbReference type="Proteomes" id="UP000197138"/>
    </source>
</evidence>
<dbReference type="PANTHER" id="PTHR47584">
    <property type="match status" value="1"/>
</dbReference>
<dbReference type="Proteomes" id="UP000197138">
    <property type="component" value="Unassembled WGS sequence"/>
</dbReference>
<feature type="transmembrane region" description="Helical" evidence="1">
    <location>
        <begin position="46"/>
        <end position="73"/>
    </location>
</feature>
<dbReference type="EMBL" id="MTKT01001094">
    <property type="protein sequence ID" value="OWM86042.1"/>
    <property type="molecule type" value="Genomic_DNA"/>
</dbReference>
<proteinExistence type="predicted"/>
<feature type="domain" description="Myb/SANT-like" evidence="2">
    <location>
        <begin position="146"/>
        <end position="239"/>
    </location>
</feature>
<accession>A0A218XP38</accession>
<name>A0A218XP38_PUNGR</name>
<dbReference type="AlphaFoldDB" id="A0A218XP38"/>
<dbReference type="Pfam" id="PF12776">
    <property type="entry name" value="Myb_DNA-bind_3"/>
    <property type="match status" value="1"/>
</dbReference>